<name>A0A3N4EHL6_9GAMM</name>
<dbReference type="Pfam" id="PF24883">
    <property type="entry name" value="NPHP3_N"/>
    <property type="match status" value="1"/>
</dbReference>
<dbReference type="Proteomes" id="UP000273778">
    <property type="component" value="Chromosome"/>
</dbReference>
<dbReference type="EMBL" id="CP034073">
    <property type="protein sequence ID" value="AZG34809.1"/>
    <property type="molecule type" value="Genomic_DNA"/>
</dbReference>
<dbReference type="InterPro" id="IPR027417">
    <property type="entry name" value="P-loop_NTPase"/>
</dbReference>
<gene>
    <name evidence="4" type="ORF">EGC77_08700</name>
    <name evidence="3" type="ORF">EGC80_07665</name>
</gene>
<evidence type="ECO:0000313" key="4">
    <source>
        <dbReference type="EMBL" id="RPA33401.1"/>
    </source>
</evidence>
<evidence type="ECO:0000259" key="2">
    <source>
        <dbReference type="Pfam" id="PF24883"/>
    </source>
</evidence>
<dbReference type="Proteomes" id="UP000278855">
    <property type="component" value="Unassembled WGS sequence"/>
</dbReference>
<reference evidence="4" key="3">
    <citation type="submission" date="2018-11" db="EMBL/GenBank/DDBJ databases">
        <authorList>
            <person name="Hwang Y.J."/>
            <person name="Hwang C.Y."/>
        </authorList>
    </citation>
    <scope>NUCLEOTIDE SEQUENCE</scope>
    <source>
        <strain evidence="4">R106</strain>
    </source>
</reference>
<protein>
    <submittedName>
        <fullName evidence="4">ATP-binding protein</fullName>
    </submittedName>
</protein>
<evidence type="ECO:0000313" key="6">
    <source>
        <dbReference type="Proteomes" id="UP000278855"/>
    </source>
</evidence>
<dbReference type="SUPFAM" id="SSF52540">
    <property type="entry name" value="P-loop containing nucleoside triphosphate hydrolases"/>
    <property type="match status" value="1"/>
</dbReference>
<dbReference type="Gene3D" id="3.40.50.300">
    <property type="entry name" value="P-loop containing nucleotide triphosphate hydrolases"/>
    <property type="match status" value="1"/>
</dbReference>
<reference evidence="6" key="2">
    <citation type="submission" date="2018-11" db="EMBL/GenBank/DDBJ databases">
        <title>Shewanella sp. R106.</title>
        <authorList>
            <person name="Hwang Y.J."/>
            <person name="Hwang C.Y."/>
        </authorList>
    </citation>
    <scope>NUCLEOTIDE SEQUENCE [LARGE SCALE GENOMIC DNA]</scope>
    <source>
        <strain evidence="6">R106</strain>
    </source>
</reference>
<accession>A0A3N4EHL6</accession>
<evidence type="ECO:0000313" key="3">
    <source>
        <dbReference type="EMBL" id="AZG34809.1"/>
    </source>
</evidence>
<sequence length="1922" mass="220100">MRVKNSAIIYTGYDYQTLQGVKLLAEWIHSPTRYLRVAFEADRDGNEAPEGIDDIVCERPDGVKDFWQVKFTPSPEKHENGLTWDWLLKISGKTAKSRSILKKLFDAIAAVPDEKLGDVILLTNKRPDRVMESCLCEENINFTQIDTDTQIKVIHQLGSCEAAKLFFSRLTIQHSDLDYPATNRSVRAELLKFSDHAGVERLIARSREWAMFKNNPPANGWIHLNHVREVLSPRRPEPIPEIFSVPKDYSLPNNEFHNGLFNNITNSSGGVITLTGKPGAGKSTYLSYLCQSLELQDIPLVRHHYFLSLGDSTDDRLSPRVVAESLLYQINSFHTEVRTDTSRPENLREALRSCADYYKTKGKVFVVLIDGLDHVWRDNAKNKKPLDETFRQLLPATDNLVILVGTQPVDDELLPGILLTHSPKRNWHWLPEMSGNSIYEFLKIHVESGRLFMNCHDDHVDEEIQKSARILLDNTNGYPLHLIYSVEFLSQNGVALSSYQVERLPPCSDGNITTYYSELWRSLTYRQQDVLHLCSGFQFAWSRQAIGTVVKDEHDYAPSVDAVAHMLSEGISGSRPFHESLVVFVQNQEDHQQRINTLLPYVCDWLRSKAPLHLKDNWLWSSQARAGDSSELRLGVTRDWVLDKLVIGMPVKSCIRLLSEAETYAFKELKYAEAFRHRELKTRLFNGPEFQTWDSTSLGILSLVNADEPSLNEIISGQNEYSPIKLAILAIVLWSTGKREQAKLLSMSAIDRYLSKTKLLSSQHSQNDEAEVIALIKAGVLTDSLNYDVIFENEIFSDWSEGCIASFRNACLIKKDLGLLLRAWDCLPAEAPQIVQVELDAIRLSIVEDADITCRPEYKHFSSQKLSCFVDLYSKHKFSSITAYEFVSTSLSQFKVKASSDYYDWFFSSLCIRLNAEGDYSWLPVSASSEQVDTSNHYHLLNELSDWISRELVAGNSLKFDFVCSIFPSAPILDEIQSDSRRSDITLKRKWIEIAADCHLITTKSEIERDELKHTIDSCLYRVDWLRLWYKDIGLKLLNDDAVELLIKSDSNRQINELEQTIENSNAYLELSQIAFFHDKLDLYEECLKKTWDFVLGYGHHKDPMIFDVLKAVDYLSEIDPDSALTLLERISPIIFNISEFTNGDGTRHSTSSLSSLVARLNPQTAASMYEKNLTDGEWSYAEEAILSLLQRCNFSLPIVKNLYLTGLDSASHQKLREQIENGDDTALQISNEIECLLGINVQRVPEDKYSKTDELDDKITLQPSNYPPEKYQELVAALKGKYSTSKFWKSWYQHWVEQDKELELLQLFIPQIPTITDRLDDKRYLLDLLFLSQSKLNGKAQAFKLLVAAHNAMNGWSDWYESSESSISRLKIVAEQYPKKIDEFIKLTTSEPASWKSKFGDLIIPNDKLVFLLSQSGKAKEALQLTLKMVESLEESVRNLKLTKPTWDWQRDDSIEEALTKCLIARLKLPIPSIKLWVIEQISLLLVEKRSNIEDLLKQDLANRKQESECVEVLCVFLVAKSKGYICPANLGQYVYARSTLSDLILNELISNPQDFGTDAYDFMPFAVLDGDNHRFEYYQGSHIPLLYHTWLNKEEKRTGLAFTDNYRSEWNNTFKYLPSSATTIDYFLGSDRQKSTGQFYTQASHRGRSAYLRTIENAKQFFGMPNSYAAHLSIPALPIEPAYIGLVPRKPTWLPEWESEILPDRDNLIQFIKDILFSFATANESHDLLALSMPIKLDNDCWIDLTMVKATTGFEETTNIEIQERMGCLTVASLLKPELSYEFDVKKQSESKVLAVTPFPFMRYGHWHSDLESRGLYIPMCNIDGKQLVGSSIDGQFCYSVDDTKIGFSSYWYNDWLPVHPKGIRSLCGSYTSVQKDSYARWLQVERNKRKSLYSCKVQLLSSKDTFREHEVEELTFTIE</sequence>
<dbReference type="EMBL" id="RKKB01000002">
    <property type="protein sequence ID" value="RPA33401.1"/>
    <property type="molecule type" value="Genomic_DNA"/>
</dbReference>
<evidence type="ECO:0000313" key="5">
    <source>
        <dbReference type="Proteomes" id="UP000273778"/>
    </source>
</evidence>
<organism evidence="4 6">
    <name type="scientific">Shewanella psychromarinicola</name>
    <dbReference type="NCBI Taxonomy" id="2487742"/>
    <lineage>
        <taxon>Bacteria</taxon>
        <taxon>Pseudomonadati</taxon>
        <taxon>Pseudomonadota</taxon>
        <taxon>Gammaproteobacteria</taxon>
        <taxon>Alteromonadales</taxon>
        <taxon>Shewanellaceae</taxon>
        <taxon>Shewanella</taxon>
    </lineage>
</organism>
<feature type="domain" description="Nephrocystin 3-like N-terminal" evidence="2">
    <location>
        <begin position="263"/>
        <end position="377"/>
    </location>
</feature>
<keyword evidence="5" id="KW-1185">Reference proteome</keyword>
<dbReference type="OrthoDB" id="8430782at2"/>
<dbReference type="RefSeq" id="WP_124012527.1">
    <property type="nucleotide sequence ID" value="NZ_CP034073.1"/>
</dbReference>
<dbReference type="InterPro" id="IPR056884">
    <property type="entry name" value="NPHP3-like_N"/>
</dbReference>
<keyword evidence="1" id="KW-0677">Repeat</keyword>
<reference evidence="3 5" key="1">
    <citation type="submission" date="2018-11" db="EMBL/GenBank/DDBJ databases">
        <title>Shewanella sp. M2.</title>
        <authorList>
            <person name="Hwang Y.J."/>
            <person name="Hwang C.Y."/>
        </authorList>
    </citation>
    <scope>NUCLEOTIDE SEQUENCE [LARGE SCALE GENOMIC DNA]</scope>
    <source>
        <strain evidence="3 5">M2</strain>
    </source>
</reference>
<keyword evidence="4" id="KW-0067">ATP-binding</keyword>
<keyword evidence="4" id="KW-0547">Nucleotide-binding</keyword>
<evidence type="ECO:0000256" key="1">
    <source>
        <dbReference type="ARBA" id="ARBA00022737"/>
    </source>
</evidence>
<dbReference type="KEGG" id="spsr:EGC80_07665"/>
<proteinExistence type="predicted"/>
<dbReference type="GO" id="GO:0005524">
    <property type="term" value="F:ATP binding"/>
    <property type="evidence" value="ECO:0007669"/>
    <property type="project" value="UniProtKB-KW"/>
</dbReference>